<evidence type="ECO:0000313" key="1">
    <source>
        <dbReference type="EMBL" id="ETX00319.1"/>
    </source>
</evidence>
<sequence length="410" mass="45223">MTTGQTANGAVAKNMRLIGHTDLGGYGNGGEGLALQKTKDGRRVLYIAHESAPMNFSVVDVSDPRSPSVLTQTELPHRDMRSNSLDAVGDVLAVAYQTSRRGASPAGLELFDISGPNNPKSISFLDRSGPHSRGVHCLWFVDGEYVHMSSGAPDFTPTAPQDDQFYQIIDVRNPSRPEEVGRWWLPGTREGDDVPPPVRHTAFDTGFRPHNTNVYPERPDRAYVGYIDGGVIFMDVSNLSQPQMISRLDYHPPLPGFTHTVLPLFERELLVVTDEATRPDGEDWPKMTWLLNASEETNPVMIGSLPLPSVETFAQYGGRFGSHNIHENQPLPTAFHSETLVFGAYFNAGVRVHDITDPYHPDEIGYYVPEAPPGSHAGATQMNDVYVDENRLIYAIDRIAGGLYILELTV</sequence>
<accession>W4LQK5</accession>
<keyword evidence="2" id="KW-1185">Reference proteome</keyword>
<dbReference type="InterPro" id="IPR013211">
    <property type="entry name" value="LVIVD"/>
</dbReference>
<protein>
    <recommendedName>
        <fullName evidence="3">LVIVD repeat-containing protein</fullName>
    </recommendedName>
</protein>
<evidence type="ECO:0008006" key="3">
    <source>
        <dbReference type="Google" id="ProtNLM"/>
    </source>
</evidence>
<evidence type="ECO:0000313" key="2">
    <source>
        <dbReference type="Proteomes" id="UP000019140"/>
    </source>
</evidence>
<proteinExistence type="predicted"/>
<dbReference type="SUPFAM" id="SSF51004">
    <property type="entry name" value="C-terminal (heme d1) domain of cytochrome cd1-nitrite reductase"/>
    <property type="match status" value="1"/>
</dbReference>
<dbReference type="InterPro" id="IPR011048">
    <property type="entry name" value="Haem_d1_sf"/>
</dbReference>
<name>W4LQK5_9BACT</name>
<reference evidence="1 2" key="1">
    <citation type="journal article" date="2014" name="Nature">
        <title>An environmental bacterial taxon with a large and distinct metabolic repertoire.</title>
        <authorList>
            <person name="Wilson M.C."/>
            <person name="Mori T."/>
            <person name="Ruckert C."/>
            <person name="Uria A.R."/>
            <person name="Helf M.J."/>
            <person name="Takada K."/>
            <person name="Gernert C."/>
            <person name="Steffens U.A."/>
            <person name="Heycke N."/>
            <person name="Schmitt S."/>
            <person name="Rinke C."/>
            <person name="Helfrich E.J."/>
            <person name="Brachmann A.O."/>
            <person name="Gurgui C."/>
            <person name="Wakimoto T."/>
            <person name="Kracht M."/>
            <person name="Crusemann M."/>
            <person name="Hentschel U."/>
            <person name="Abe I."/>
            <person name="Matsunaga S."/>
            <person name="Kalinowski J."/>
            <person name="Takeyama H."/>
            <person name="Piel J."/>
        </authorList>
    </citation>
    <scope>NUCLEOTIDE SEQUENCE [LARGE SCALE GENOMIC DNA]</scope>
    <source>
        <strain evidence="2">TSY2</strain>
    </source>
</reference>
<dbReference type="EMBL" id="AZHX01001741">
    <property type="protein sequence ID" value="ETX00319.1"/>
    <property type="molecule type" value="Genomic_DNA"/>
</dbReference>
<dbReference type="Proteomes" id="UP000019140">
    <property type="component" value="Unassembled WGS sequence"/>
</dbReference>
<dbReference type="Pfam" id="PF08309">
    <property type="entry name" value="LVIVD"/>
    <property type="match status" value="3"/>
</dbReference>
<organism evidence="1 2">
    <name type="scientific">Candidatus Entotheonella gemina</name>
    <dbReference type="NCBI Taxonomy" id="1429439"/>
    <lineage>
        <taxon>Bacteria</taxon>
        <taxon>Pseudomonadati</taxon>
        <taxon>Nitrospinota/Tectimicrobiota group</taxon>
        <taxon>Candidatus Tectimicrobiota</taxon>
        <taxon>Candidatus Entotheonellia</taxon>
        <taxon>Candidatus Entotheonellales</taxon>
        <taxon>Candidatus Entotheonellaceae</taxon>
        <taxon>Candidatus Entotheonella</taxon>
    </lineage>
</organism>
<gene>
    <name evidence="1" type="ORF">ETSY2_39315</name>
</gene>
<dbReference type="AlphaFoldDB" id="W4LQK5"/>
<dbReference type="HOGENOM" id="CLU_047803_1_0_7"/>
<comment type="caution">
    <text evidence="1">The sequence shown here is derived from an EMBL/GenBank/DDBJ whole genome shotgun (WGS) entry which is preliminary data.</text>
</comment>